<keyword evidence="1" id="KW-1133">Transmembrane helix</keyword>
<sequence>MLSQKCKKSIELIRSQNKGCLSVSVEDLLAAAAEPPRKGETLNEQLDRLSDAFDAVQRYLEQYSLEDGHNSPIPDIQDDASDIHSTVTSSSFSTRRWAIFFLGFILINTITLF</sequence>
<gene>
    <name evidence="2" type="ORF">SVUK_LOCUS17871</name>
</gene>
<name>A0A3P7JPR7_STRVU</name>
<dbReference type="EMBL" id="UYYB01119848">
    <property type="protein sequence ID" value="VDM82873.1"/>
    <property type="molecule type" value="Genomic_DNA"/>
</dbReference>
<reference evidence="2 3" key="1">
    <citation type="submission" date="2018-11" db="EMBL/GenBank/DDBJ databases">
        <authorList>
            <consortium name="Pathogen Informatics"/>
        </authorList>
    </citation>
    <scope>NUCLEOTIDE SEQUENCE [LARGE SCALE GENOMIC DNA]</scope>
</reference>
<dbReference type="OrthoDB" id="5822793at2759"/>
<evidence type="ECO:0000313" key="2">
    <source>
        <dbReference type="EMBL" id="VDM82873.1"/>
    </source>
</evidence>
<keyword evidence="3" id="KW-1185">Reference proteome</keyword>
<accession>A0A3P7JPR7</accession>
<protein>
    <submittedName>
        <fullName evidence="2">Uncharacterized protein</fullName>
    </submittedName>
</protein>
<keyword evidence="1" id="KW-0812">Transmembrane</keyword>
<dbReference type="AlphaFoldDB" id="A0A3P7JPR7"/>
<evidence type="ECO:0000313" key="3">
    <source>
        <dbReference type="Proteomes" id="UP000270094"/>
    </source>
</evidence>
<evidence type="ECO:0000256" key="1">
    <source>
        <dbReference type="SAM" id="Phobius"/>
    </source>
</evidence>
<feature type="transmembrane region" description="Helical" evidence="1">
    <location>
        <begin position="97"/>
        <end position="112"/>
    </location>
</feature>
<proteinExistence type="predicted"/>
<keyword evidence="1" id="KW-0472">Membrane</keyword>
<organism evidence="2 3">
    <name type="scientific">Strongylus vulgaris</name>
    <name type="common">Blood worm</name>
    <dbReference type="NCBI Taxonomy" id="40348"/>
    <lineage>
        <taxon>Eukaryota</taxon>
        <taxon>Metazoa</taxon>
        <taxon>Ecdysozoa</taxon>
        <taxon>Nematoda</taxon>
        <taxon>Chromadorea</taxon>
        <taxon>Rhabditida</taxon>
        <taxon>Rhabditina</taxon>
        <taxon>Rhabditomorpha</taxon>
        <taxon>Strongyloidea</taxon>
        <taxon>Strongylidae</taxon>
        <taxon>Strongylus</taxon>
    </lineage>
</organism>
<dbReference type="Proteomes" id="UP000270094">
    <property type="component" value="Unassembled WGS sequence"/>
</dbReference>